<comment type="caution">
    <text evidence="2">The sequence shown here is derived from an EMBL/GenBank/DDBJ whole genome shotgun (WGS) entry which is preliminary data.</text>
</comment>
<keyword evidence="1" id="KW-1133">Transmembrane helix</keyword>
<keyword evidence="1" id="KW-0812">Transmembrane</keyword>
<evidence type="ECO:0000313" key="3">
    <source>
        <dbReference type="Proteomes" id="UP000186040"/>
    </source>
</evidence>
<evidence type="ECO:0000256" key="1">
    <source>
        <dbReference type="SAM" id="Phobius"/>
    </source>
</evidence>
<accession>A0A1Q9LM26</accession>
<dbReference type="RefSeq" id="WP_075975338.1">
    <property type="nucleotide sequence ID" value="NZ_MKQR01000013.1"/>
</dbReference>
<keyword evidence="3" id="KW-1185">Reference proteome</keyword>
<dbReference type="Proteomes" id="UP000186040">
    <property type="component" value="Unassembled WGS sequence"/>
</dbReference>
<proteinExistence type="predicted"/>
<dbReference type="STRING" id="1193682.BJP25_19160"/>
<gene>
    <name evidence="2" type="ORF">BJP25_19160</name>
</gene>
<name>A0A1Q9LM26_9PSEU</name>
<organism evidence="2 3">
    <name type="scientific">Actinokineospora bangkokensis</name>
    <dbReference type="NCBI Taxonomy" id="1193682"/>
    <lineage>
        <taxon>Bacteria</taxon>
        <taxon>Bacillati</taxon>
        <taxon>Actinomycetota</taxon>
        <taxon>Actinomycetes</taxon>
        <taxon>Pseudonocardiales</taxon>
        <taxon>Pseudonocardiaceae</taxon>
        <taxon>Actinokineospora</taxon>
    </lineage>
</organism>
<dbReference type="AlphaFoldDB" id="A0A1Q9LM26"/>
<feature type="transmembrane region" description="Helical" evidence="1">
    <location>
        <begin position="28"/>
        <end position="50"/>
    </location>
</feature>
<protein>
    <submittedName>
        <fullName evidence="2">Uncharacterized protein</fullName>
    </submittedName>
</protein>
<keyword evidence="1" id="KW-0472">Membrane</keyword>
<reference evidence="2 3" key="1">
    <citation type="submission" date="2016-10" db="EMBL/GenBank/DDBJ databases">
        <title>The Draft Genome Sequence of Actinokineospora bangkokensis 44EHWT reveals the biosynthetic pathway of antifungal compounds Thailandins with unusual extender unit butylmalonyl-CoA.</title>
        <authorList>
            <person name="Greule A."/>
            <person name="Intra B."/>
            <person name="Flemming S."/>
            <person name="Rommel M.G."/>
            <person name="Panbangred W."/>
            <person name="Bechthold A."/>
        </authorList>
    </citation>
    <scope>NUCLEOTIDE SEQUENCE [LARGE SCALE GENOMIC DNA]</scope>
    <source>
        <strain evidence="2 3">44EHW</strain>
    </source>
</reference>
<dbReference type="EMBL" id="MKQR01000013">
    <property type="protein sequence ID" value="OLR93071.1"/>
    <property type="molecule type" value="Genomic_DNA"/>
</dbReference>
<evidence type="ECO:0000313" key="2">
    <source>
        <dbReference type="EMBL" id="OLR93071.1"/>
    </source>
</evidence>
<sequence>MSTSIPNNPQDFSFEPAGALRLLPSVSFATRAAALAGAALPVAMLAAAVVGKGQTTGVEHVAALNTTCCPPPAS</sequence>